<accession>A0A502KUD3</accession>
<protein>
    <submittedName>
        <fullName evidence="1">Uncharacterized protein</fullName>
    </submittedName>
</protein>
<dbReference type="OrthoDB" id="6182692at2"/>
<reference evidence="1 2" key="1">
    <citation type="submission" date="2019-01" db="EMBL/GenBank/DDBJ databases">
        <title>Litorilituus lipolytica sp. nov., isolated from intertidal sand of the Yellow Sea in China.</title>
        <authorList>
            <person name="Liu A."/>
        </authorList>
    </citation>
    <scope>NUCLEOTIDE SEQUENCE [LARGE SCALE GENOMIC DNA]</scope>
    <source>
        <strain evidence="1 2">RZ04</strain>
    </source>
</reference>
<dbReference type="Proteomes" id="UP000315303">
    <property type="component" value="Unassembled WGS sequence"/>
</dbReference>
<sequence>MREPLKTVSEIIARSNDSLYQKHPHIDTIIGIMDKALRQQGMNSDAITIECPAQNKKIVFLLHDEKPDYISIAVGDKTGNVETSSEIGLENFSETMLMVMLEMHFT</sequence>
<dbReference type="AlphaFoldDB" id="A0A502KUD3"/>
<organism evidence="1 2">
    <name type="scientific">Litorilituus lipolyticus</name>
    <dbReference type="NCBI Taxonomy" id="2491017"/>
    <lineage>
        <taxon>Bacteria</taxon>
        <taxon>Pseudomonadati</taxon>
        <taxon>Pseudomonadota</taxon>
        <taxon>Gammaproteobacteria</taxon>
        <taxon>Alteromonadales</taxon>
        <taxon>Colwelliaceae</taxon>
        <taxon>Litorilituus</taxon>
    </lineage>
</organism>
<comment type="caution">
    <text evidence="1">The sequence shown here is derived from an EMBL/GenBank/DDBJ whole genome shotgun (WGS) entry which is preliminary data.</text>
</comment>
<name>A0A502KUD3_9GAMM</name>
<evidence type="ECO:0000313" key="2">
    <source>
        <dbReference type="Proteomes" id="UP000315303"/>
    </source>
</evidence>
<dbReference type="RefSeq" id="WP_140604306.1">
    <property type="nucleotide sequence ID" value="NZ_SAWY01000027.1"/>
</dbReference>
<keyword evidence="2" id="KW-1185">Reference proteome</keyword>
<proteinExistence type="predicted"/>
<gene>
    <name evidence="1" type="ORF">EPA86_13110</name>
</gene>
<evidence type="ECO:0000313" key="1">
    <source>
        <dbReference type="EMBL" id="TPH14039.1"/>
    </source>
</evidence>
<dbReference type="EMBL" id="SAWY01000027">
    <property type="protein sequence ID" value="TPH14039.1"/>
    <property type="molecule type" value="Genomic_DNA"/>
</dbReference>